<dbReference type="Pfam" id="PF00010">
    <property type="entry name" value="HLH"/>
    <property type="match status" value="1"/>
</dbReference>
<keyword evidence="9" id="KW-1185">Reference proteome</keyword>
<dbReference type="AlphaFoldDB" id="A0A8J5FFR4"/>
<dbReference type="EMBL" id="JACMSC010000015">
    <property type="protein sequence ID" value="KAG6484628.1"/>
    <property type="molecule type" value="Genomic_DNA"/>
</dbReference>
<evidence type="ECO:0000256" key="4">
    <source>
        <dbReference type="ARBA" id="ARBA00023163"/>
    </source>
</evidence>
<comment type="subcellular location">
    <subcellularLocation>
        <location evidence="1">Nucleus</location>
    </subcellularLocation>
</comment>
<dbReference type="GO" id="GO:0005634">
    <property type="term" value="C:nucleus"/>
    <property type="evidence" value="ECO:0007669"/>
    <property type="project" value="UniProtKB-SubCell"/>
</dbReference>
<accession>A0A8J5FFR4</accession>
<comment type="similarity">
    <text evidence="2">Belongs to the bHLH protein family.</text>
</comment>
<evidence type="ECO:0000313" key="8">
    <source>
        <dbReference type="EMBL" id="KAG6484628.1"/>
    </source>
</evidence>
<dbReference type="InterPro" id="IPR054502">
    <property type="entry name" value="bHLH-TF_ACT-like_plant"/>
</dbReference>
<dbReference type="InterPro" id="IPR036638">
    <property type="entry name" value="HLH_DNA-bd_sf"/>
</dbReference>
<evidence type="ECO:0000313" key="9">
    <source>
        <dbReference type="Proteomes" id="UP000734854"/>
    </source>
</evidence>
<keyword evidence="4" id="KW-0804">Transcription</keyword>
<evidence type="ECO:0000256" key="6">
    <source>
        <dbReference type="SAM" id="MobiDB-lite"/>
    </source>
</evidence>
<reference evidence="8 9" key="1">
    <citation type="submission" date="2020-08" db="EMBL/GenBank/DDBJ databases">
        <title>Plant Genome Project.</title>
        <authorList>
            <person name="Zhang R.-G."/>
        </authorList>
    </citation>
    <scope>NUCLEOTIDE SEQUENCE [LARGE SCALE GENOMIC DNA]</scope>
    <source>
        <tissue evidence="8">Rhizome</tissue>
    </source>
</reference>
<dbReference type="PANTHER" id="PTHR31945">
    <property type="entry name" value="TRANSCRIPTION FACTOR SCREAM2-RELATED"/>
    <property type="match status" value="1"/>
</dbReference>
<comment type="caution">
    <text evidence="8">The sequence shown here is derived from an EMBL/GenBank/DDBJ whole genome shotgun (WGS) entry which is preliminary data.</text>
</comment>
<keyword evidence="5" id="KW-0539">Nucleus</keyword>
<feature type="region of interest" description="Disordered" evidence="6">
    <location>
        <begin position="50"/>
        <end position="87"/>
    </location>
</feature>
<name>A0A8J5FFR4_ZINOF</name>
<keyword evidence="3" id="KW-0805">Transcription regulation</keyword>
<organism evidence="8 9">
    <name type="scientific">Zingiber officinale</name>
    <name type="common">Ginger</name>
    <name type="synonym">Amomum zingiber</name>
    <dbReference type="NCBI Taxonomy" id="94328"/>
    <lineage>
        <taxon>Eukaryota</taxon>
        <taxon>Viridiplantae</taxon>
        <taxon>Streptophyta</taxon>
        <taxon>Embryophyta</taxon>
        <taxon>Tracheophyta</taxon>
        <taxon>Spermatophyta</taxon>
        <taxon>Magnoliopsida</taxon>
        <taxon>Liliopsida</taxon>
        <taxon>Zingiberales</taxon>
        <taxon>Zingiberaceae</taxon>
        <taxon>Zingiber</taxon>
    </lineage>
</organism>
<feature type="domain" description="BHLH" evidence="7">
    <location>
        <begin position="268"/>
        <end position="317"/>
    </location>
</feature>
<evidence type="ECO:0000256" key="2">
    <source>
        <dbReference type="ARBA" id="ARBA00005510"/>
    </source>
</evidence>
<dbReference type="GO" id="GO:0046983">
    <property type="term" value="F:protein dimerization activity"/>
    <property type="evidence" value="ECO:0007669"/>
    <property type="project" value="InterPro"/>
</dbReference>
<protein>
    <recommendedName>
        <fullName evidence="7">BHLH domain-containing protein</fullName>
    </recommendedName>
</protein>
<dbReference type="PROSITE" id="PS50888">
    <property type="entry name" value="BHLH"/>
    <property type="match status" value="1"/>
</dbReference>
<evidence type="ECO:0000256" key="1">
    <source>
        <dbReference type="ARBA" id="ARBA00004123"/>
    </source>
</evidence>
<dbReference type="SUPFAM" id="SSF47459">
    <property type="entry name" value="HLH, helix-loop-helix DNA-binding domain"/>
    <property type="match status" value="1"/>
</dbReference>
<dbReference type="GO" id="GO:0043565">
    <property type="term" value="F:sequence-specific DNA binding"/>
    <property type="evidence" value="ECO:0007669"/>
    <property type="project" value="TreeGrafter"/>
</dbReference>
<evidence type="ECO:0000256" key="5">
    <source>
        <dbReference type="ARBA" id="ARBA00023242"/>
    </source>
</evidence>
<dbReference type="Pfam" id="PF22754">
    <property type="entry name" value="bHLH-TF_ACT-like_plant"/>
    <property type="match status" value="1"/>
</dbReference>
<evidence type="ECO:0000256" key="3">
    <source>
        <dbReference type="ARBA" id="ARBA00023015"/>
    </source>
</evidence>
<dbReference type="GO" id="GO:0003700">
    <property type="term" value="F:DNA-binding transcription factor activity"/>
    <property type="evidence" value="ECO:0007669"/>
    <property type="project" value="TreeGrafter"/>
</dbReference>
<gene>
    <name evidence="8" type="ORF">ZIOFF_053149</name>
</gene>
<feature type="compositionally biased region" description="Low complexity" evidence="6">
    <location>
        <begin position="60"/>
        <end position="70"/>
    </location>
</feature>
<dbReference type="Gene3D" id="4.10.280.10">
    <property type="entry name" value="Helix-loop-helix DNA-binding domain"/>
    <property type="match status" value="1"/>
</dbReference>
<dbReference type="InterPro" id="IPR051358">
    <property type="entry name" value="TF_AMS/ICE1/BHLH6-like"/>
</dbReference>
<dbReference type="InterPro" id="IPR011598">
    <property type="entry name" value="bHLH_dom"/>
</dbReference>
<dbReference type="Proteomes" id="UP000734854">
    <property type="component" value="Unassembled WGS sequence"/>
</dbReference>
<evidence type="ECO:0000259" key="7">
    <source>
        <dbReference type="PROSITE" id="PS50888"/>
    </source>
</evidence>
<dbReference type="SMART" id="SM00353">
    <property type="entry name" value="HLH"/>
    <property type="match status" value="1"/>
</dbReference>
<dbReference type="PANTHER" id="PTHR31945:SF15">
    <property type="entry name" value="TRANSCRIPTION FACTOR BHLH61-RELATED"/>
    <property type="match status" value="1"/>
</dbReference>
<proteinExistence type="inferred from homology"/>
<sequence>MADDGGGGRHSTAHHLREGFRDHVLVALEMKKAGVFAASIAAASSATLASVVSDQRDDSSTSPSREGSGSSRKKDAAGSGSRKGAEDKFAPRFDGLRFIETLPSELIRSVQAHTQPARVMEFEEESFLEELLALRREAWDSYPVGMSELLLPTEGNIGCSREISTWSVSPDDCDDQQLIKGLNSDSVCFPAASGGGLSAAAAVAPPQSISATGGTVHANICFLEQKKLRRPSHEEMAADNTKAIQAPSALVLGSRLERRNGKSKKVDGVPSKNLMAERRRRKRLNDRLSMLRSVVPKISKMDRTAILADTIDYMKELLEKLKDLQADADADVDPNQANDLLGLGMMQFNSSNILFEVERRDADTRIGICCGMKPGLLVSTLSTMEALGLEVEQCVVSCFSDFGMRASCSDHDNGNRERFSSEDIKQELFRAAGCGRKF</sequence>